<evidence type="ECO:0000256" key="9">
    <source>
        <dbReference type="ARBA" id="ARBA00049915"/>
    </source>
</evidence>
<evidence type="ECO:0000256" key="7">
    <source>
        <dbReference type="ARBA" id="ARBA00023239"/>
    </source>
</evidence>
<dbReference type="STRING" id="6280.A0A0N4T563"/>
<evidence type="ECO:0000256" key="10">
    <source>
        <dbReference type="RuleBase" id="RU000607"/>
    </source>
</evidence>
<dbReference type="GO" id="GO:0046872">
    <property type="term" value="F:metal ion binding"/>
    <property type="evidence" value="ECO:0007669"/>
    <property type="project" value="UniProtKB-KW"/>
</dbReference>
<keyword evidence="7 10" id="KW-0456">Lyase</keyword>
<comment type="pathway">
    <text evidence="1 10">Porphyrin-containing compound metabolism; protoheme biosynthesis; protoheme from protoporphyrin-IX: step 1/1.</text>
</comment>
<keyword evidence="10" id="KW-0496">Mitochondrion</keyword>
<sequence length="365" mass="42549">MYAIQNSGVWYTAVRRMTSWIANEIPSVINEKRSIPELKKKTGVLVVNVGTPSGYDYLPIRRFLREFLSDRRVIELPRILWWPILHFFILTTRPFIIGKSYKLIWNTVEDECPLQTITRNQSAKLANRLSDQSIMVDWAFRYGEPSIASRIRKFEKEECDKLIIFPLFPQFSAVTNASIFDETCRCLMKQRRQMILSVVPPFYDNELYIKTILKHLNSALKRFRAPPQVIIVSYHGIPLSYQSSGDPYGFQCKYTTSLLRQRWRISNCDLITTFQSRFGPAEWLKPYTEDTVIELAKRGVKRIMVIAPGFFSDCLETIDELKLQLADSFRKHGGEEYVYVPCLNDSTEAIDILESLSRKHIQCFL</sequence>
<evidence type="ECO:0000256" key="6">
    <source>
        <dbReference type="ARBA" id="ARBA00023133"/>
    </source>
</evidence>
<dbReference type="Pfam" id="PF00762">
    <property type="entry name" value="Ferrochelatase"/>
    <property type="match status" value="1"/>
</dbReference>
<reference evidence="13" key="1">
    <citation type="submission" date="2017-02" db="UniProtKB">
        <authorList>
            <consortium name="WormBaseParasite"/>
        </authorList>
    </citation>
    <scope>IDENTIFICATION</scope>
</reference>
<keyword evidence="8 10" id="KW-0627">Porphyrin biosynthesis</keyword>
<dbReference type="InterPro" id="IPR033659">
    <property type="entry name" value="Ferrochelatase_N"/>
</dbReference>
<dbReference type="UniPathway" id="UPA00252">
    <property type="reaction ID" value="UER00325"/>
</dbReference>
<dbReference type="Gene3D" id="3.40.50.1400">
    <property type="match status" value="2"/>
</dbReference>
<comment type="catalytic activity">
    <reaction evidence="9">
        <text>heme b + 2 H(+) = protoporphyrin IX + Fe(2+)</text>
        <dbReference type="Rhea" id="RHEA:22584"/>
        <dbReference type="ChEBI" id="CHEBI:15378"/>
        <dbReference type="ChEBI" id="CHEBI:29033"/>
        <dbReference type="ChEBI" id="CHEBI:57306"/>
        <dbReference type="ChEBI" id="CHEBI:60344"/>
        <dbReference type="EC" id="4.98.1.1"/>
    </reaction>
    <physiologicalReaction direction="right-to-left" evidence="9">
        <dbReference type="Rhea" id="RHEA:22586"/>
    </physiologicalReaction>
</comment>
<protein>
    <recommendedName>
        <fullName evidence="10">Ferrochelatase</fullName>
        <ecNumber evidence="10">4.98.1.1</ecNumber>
    </recommendedName>
</protein>
<dbReference type="InterPro" id="IPR001015">
    <property type="entry name" value="Ferrochelatase"/>
</dbReference>
<proteinExistence type="inferred from homology"/>
<dbReference type="EC" id="4.98.1.1" evidence="10"/>
<accession>A0A0N4T563</accession>
<dbReference type="FunFam" id="3.40.50.1400:FF:000002">
    <property type="entry name" value="Ferrochelatase"/>
    <property type="match status" value="1"/>
</dbReference>
<dbReference type="NCBIfam" id="TIGR00109">
    <property type="entry name" value="hemH"/>
    <property type="match status" value="1"/>
</dbReference>
<reference evidence="11 12" key="2">
    <citation type="submission" date="2018-11" db="EMBL/GenBank/DDBJ databases">
        <authorList>
            <consortium name="Pathogen Informatics"/>
        </authorList>
    </citation>
    <scope>NUCLEOTIDE SEQUENCE [LARGE SCALE GENOMIC DNA]</scope>
</reference>
<comment type="subcellular location">
    <subcellularLocation>
        <location evidence="10">Mitochondrion inner membrane</location>
    </subcellularLocation>
</comment>
<evidence type="ECO:0000313" key="13">
    <source>
        <dbReference type="WBParaSite" id="BPAG_0000334401-mRNA-1"/>
    </source>
</evidence>
<keyword evidence="10" id="KW-0472">Membrane</keyword>
<dbReference type="GO" id="GO:0004325">
    <property type="term" value="F:ferrochelatase activity"/>
    <property type="evidence" value="ECO:0007669"/>
    <property type="project" value="UniProtKB-UniRule"/>
</dbReference>
<dbReference type="EMBL" id="UZAD01000871">
    <property type="protein sequence ID" value="VDN84500.1"/>
    <property type="molecule type" value="Genomic_DNA"/>
</dbReference>
<evidence type="ECO:0000256" key="4">
    <source>
        <dbReference type="ARBA" id="ARBA00022723"/>
    </source>
</evidence>
<dbReference type="PANTHER" id="PTHR11108">
    <property type="entry name" value="FERROCHELATASE"/>
    <property type="match status" value="1"/>
</dbReference>
<evidence type="ECO:0000256" key="8">
    <source>
        <dbReference type="ARBA" id="ARBA00023244"/>
    </source>
</evidence>
<evidence type="ECO:0000256" key="3">
    <source>
        <dbReference type="ARBA" id="ARBA00022490"/>
    </source>
</evidence>
<name>A0A0N4T563_BRUPA</name>
<keyword evidence="6 10" id="KW-0350">Heme biosynthesis</keyword>
<evidence type="ECO:0000313" key="12">
    <source>
        <dbReference type="Proteomes" id="UP000278627"/>
    </source>
</evidence>
<evidence type="ECO:0000313" key="11">
    <source>
        <dbReference type="EMBL" id="VDN84500.1"/>
    </source>
</evidence>
<keyword evidence="12" id="KW-1185">Reference proteome</keyword>
<evidence type="ECO:0000256" key="2">
    <source>
        <dbReference type="ARBA" id="ARBA00007718"/>
    </source>
</evidence>
<dbReference type="CDD" id="cd00419">
    <property type="entry name" value="Ferrochelatase_C"/>
    <property type="match status" value="1"/>
</dbReference>
<dbReference type="Proteomes" id="UP000278627">
    <property type="component" value="Unassembled WGS sequence"/>
</dbReference>
<dbReference type="GO" id="GO:0005743">
    <property type="term" value="C:mitochondrial inner membrane"/>
    <property type="evidence" value="ECO:0007669"/>
    <property type="project" value="UniProtKB-SubCell"/>
</dbReference>
<dbReference type="AlphaFoldDB" id="A0A0N4T563"/>
<keyword evidence="10" id="KW-0999">Mitochondrion inner membrane</keyword>
<dbReference type="InterPro" id="IPR019772">
    <property type="entry name" value="Ferrochelatase_AS"/>
</dbReference>
<dbReference type="WBParaSite" id="BPAG_0000334401-mRNA-1">
    <property type="protein sequence ID" value="BPAG_0000334401-mRNA-1"/>
    <property type="gene ID" value="BPAG_0000334401"/>
</dbReference>
<dbReference type="PANTHER" id="PTHR11108:SF1">
    <property type="entry name" value="FERROCHELATASE, MITOCHONDRIAL"/>
    <property type="match status" value="1"/>
</dbReference>
<comment type="similarity">
    <text evidence="2 10">Belongs to the ferrochelatase family.</text>
</comment>
<dbReference type="HAMAP" id="MF_00323">
    <property type="entry name" value="Ferrochelatase"/>
    <property type="match status" value="1"/>
</dbReference>
<keyword evidence="5 10" id="KW-0408">Iron</keyword>
<dbReference type="GO" id="GO:0006783">
    <property type="term" value="P:heme biosynthetic process"/>
    <property type="evidence" value="ECO:0007669"/>
    <property type="project" value="UniProtKB-UniRule"/>
</dbReference>
<dbReference type="PROSITE" id="PS00534">
    <property type="entry name" value="FERROCHELATASE"/>
    <property type="match status" value="1"/>
</dbReference>
<dbReference type="CDD" id="cd03411">
    <property type="entry name" value="Ferrochelatase_N"/>
    <property type="match status" value="1"/>
</dbReference>
<gene>
    <name evidence="11" type="ORF">BPAG_LOCUS3314</name>
</gene>
<keyword evidence="3" id="KW-0963">Cytoplasm</keyword>
<evidence type="ECO:0000256" key="1">
    <source>
        <dbReference type="ARBA" id="ARBA00004943"/>
    </source>
</evidence>
<organism evidence="13">
    <name type="scientific">Brugia pahangi</name>
    <name type="common">Filarial nematode worm</name>
    <dbReference type="NCBI Taxonomy" id="6280"/>
    <lineage>
        <taxon>Eukaryota</taxon>
        <taxon>Metazoa</taxon>
        <taxon>Ecdysozoa</taxon>
        <taxon>Nematoda</taxon>
        <taxon>Chromadorea</taxon>
        <taxon>Rhabditida</taxon>
        <taxon>Spirurina</taxon>
        <taxon>Spiruromorpha</taxon>
        <taxon>Filarioidea</taxon>
        <taxon>Onchocercidae</taxon>
        <taxon>Brugia</taxon>
    </lineage>
</organism>
<dbReference type="InterPro" id="IPR033644">
    <property type="entry name" value="Ferrochelatase_C"/>
</dbReference>
<dbReference type="SUPFAM" id="SSF53800">
    <property type="entry name" value="Chelatase"/>
    <property type="match status" value="1"/>
</dbReference>
<comment type="function">
    <text evidence="10">Catalyzes the ferrous insertion into protoporphyrin IX.</text>
</comment>
<evidence type="ECO:0000256" key="5">
    <source>
        <dbReference type="ARBA" id="ARBA00023004"/>
    </source>
</evidence>
<keyword evidence="4" id="KW-0479">Metal-binding</keyword>